<keyword evidence="2" id="KW-1133">Transmembrane helix</keyword>
<comment type="caution">
    <text evidence="3">The sequence shown here is derived from an EMBL/GenBank/DDBJ whole genome shotgun (WGS) entry which is preliminary data.</text>
</comment>
<dbReference type="STRING" id="1801743.A2824_00935"/>
<protein>
    <submittedName>
        <fullName evidence="3">Uncharacterized protein</fullName>
    </submittedName>
</protein>
<keyword evidence="2" id="KW-0812">Transmembrane</keyword>
<dbReference type="AlphaFoldDB" id="A0A1F6VI23"/>
<name>A0A1F6VI23_9BACT</name>
<feature type="transmembrane region" description="Helical" evidence="2">
    <location>
        <begin position="63"/>
        <end position="82"/>
    </location>
</feature>
<dbReference type="EMBL" id="MFTT01000028">
    <property type="protein sequence ID" value="OGI69311.1"/>
    <property type="molecule type" value="Genomic_DNA"/>
</dbReference>
<reference evidence="3 4" key="1">
    <citation type="journal article" date="2016" name="Nat. Commun.">
        <title>Thousands of microbial genomes shed light on interconnected biogeochemical processes in an aquifer system.</title>
        <authorList>
            <person name="Anantharaman K."/>
            <person name="Brown C.T."/>
            <person name="Hug L.A."/>
            <person name="Sharon I."/>
            <person name="Castelle C.J."/>
            <person name="Probst A.J."/>
            <person name="Thomas B.C."/>
            <person name="Singh A."/>
            <person name="Wilkins M.J."/>
            <person name="Karaoz U."/>
            <person name="Brodie E.L."/>
            <person name="Williams K.H."/>
            <person name="Hubbard S.S."/>
            <person name="Banfield J.F."/>
        </authorList>
    </citation>
    <scope>NUCLEOTIDE SEQUENCE [LARGE SCALE GENOMIC DNA]</scope>
</reference>
<keyword evidence="2" id="KW-0472">Membrane</keyword>
<feature type="coiled-coil region" evidence="1">
    <location>
        <begin position="113"/>
        <end position="140"/>
    </location>
</feature>
<gene>
    <name evidence="3" type="ORF">A2824_00935</name>
</gene>
<sequence length="145" mass="16931">MWILIALFLISLAVILGIILYKTKMIRRGQAEIITDAPTPGSLLPKINFNLIKTRVLGFLGKYIHLFVLILLKLRIKLVYFVKRKKETMMPKIKKFIEKVSAEKPEKTKPSLVSKLFKNISDYKNRLKKIEQEMKEDEEKENGLK</sequence>
<keyword evidence="1" id="KW-0175">Coiled coil</keyword>
<dbReference type="Proteomes" id="UP000178059">
    <property type="component" value="Unassembled WGS sequence"/>
</dbReference>
<evidence type="ECO:0000256" key="2">
    <source>
        <dbReference type="SAM" id="Phobius"/>
    </source>
</evidence>
<accession>A0A1F6VI23</accession>
<proteinExistence type="predicted"/>
<evidence type="ECO:0000313" key="4">
    <source>
        <dbReference type="Proteomes" id="UP000178059"/>
    </source>
</evidence>
<evidence type="ECO:0000313" key="3">
    <source>
        <dbReference type="EMBL" id="OGI69311.1"/>
    </source>
</evidence>
<evidence type="ECO:0000256" key="1">
    <source>
        <dbReference type="SAM" id="Coils"/>
    </source>
</evidence>
<organism evidence="3 4">
    <name type="scientific">Candidatus Nomurabacteria bacterium RIFCSPHIGHO2_01_FULL_42_16</name>
    <dbReference type="NCBI Taxonomy" id="1801743"/>
    <lineage>
        <taxon>Bacteria</taxon>
        <taxon>Candidatus Nomuraibacteriota</taxon>
    </lineage>
</organism>